<dbReference type="EMBL" id="LUCH01002064">
    <property type="protein sequence ID" value="KAF5402046.1"/>
    <property type="molecule type" value="Genomic_DNA"/>
</dbReference>
<feature type="compositionally biased region" description="Polar residues" evidence="5">
    <location>
        <begin position="403"/>
        <end position="417"/>
    </location>
</feature>
<keyword evidence="2" id="KW-0963">Cytoplasm</keyword>
<dbReference type="Proteomes" id="UP000748531">
    <property type="component" value="Unassembled WGS sequence"/>
</dbReference>
<accession>A0A8J4TID5</accession>
<dbReference type="SUPFAM" id="SSF48452">
    <property type="entry name" value="TPR-like"/>
    <property type="match status" value="1"/>
</dbReference>
<dbReference type="PANTHER" id="PTHR11242:SF0">
    <property type="entry name" value="TPR_REGION DOMAIN-CONTAINING PROTEIN"/>
    <property type="match status" value="1"/>
</dbReference>
<feature type="domain" description="AIP/AIPL N-terminal FKBP-type PPIase" evidence="6">
    <location>
        <begin position="75"/>
        <end position="228"/>
    </location>
</feature>
<evidence type="ECO:0000256" key="3">
    <source>
        <dbReference type="ARBA" id="ARBA00022737"/>
    </source>
</evidence>
<dbReference type="Pfam" id="PF23322">
    <property type="entry name" value="PPIase_AIP"/>
    <property type="match status" value="1"/>
</dbReference>
<evidence type="ECO:0000259" key="6">
    <source>
        <dbReference type="Pfam" id="PF23322"/>
    </source>
</evidence>
<keyword evidence="3" id="KW-0677">Repeat</keyword>
<dbReference type="GO" id="GO:0003755">
    <property type="term" value="F:peptidyl-prolyl cis-trans isomerase activity"/>
    <property type="evidence" value="ECO:0007669"/>
    <property type="project" value="InterPro"/>
</dbReference>
<proteinExistence type="predicted"/>
<dbReference type="SMART" id="SM00028">
    <property type="entry name" value="TPR"/>
    <property type="match status" value="3"/>
</dbReference>
<gene>
    <name evidence="7" type="ORF">PHET_04316</name>
</gene>
<organism evidence="7 8">
    <name type="scientific">Paragonimus heterotremus</name>
    <dbReference type="NCBI Taxonomy" id="100268"/>
    <lineage>
        <taxon>Eukaryota</taxon>
        <taxon>Metazoa</taxon>
        <taxon>Spiralia</taxon>
        <taxon>Lophotrochozoa</taxon>
        <taxon>Platyhelminthes</taxon>
        <taxon>Trematoda</taxon>
        <taxon>Digenea</taxon>
        <taxon>Plagiorchiida</taxon>
        <taxon>Troglotremata</taxon>
        <taxon>Troglotrematidae</taxon>
        <taxon>Paragonimus</taxon>
    </lineage>
</organism>
<feature type="region of interest" description="Disordered" evidence="5">
    <location>
        <begin position="397"/>
        <end position="417"/>
    </location>
</feature>
<dbReference type="InterPro" id="IPR056277">
    <property type="entry name" value="PPIase_AIP"/>
</dbReference>
<keyword evidence="7" id="KW-0675">Receptor</keyword>
<dbReference type="PANTHER" id="PTHR11242">
    <property type="entry name" value="ARYL HYDROCARBON RECEPTOR INTERACTING PROTEIN RELATED"/>
    <property type="match status" value="1"/>
</dbReference>
<comment type="subcellular location">
    <subcellularLocation>
        <location evidence="1">Cytoplasm</location>
    </subcellularLocation>
</comment>
<dbReference type="FunFam" id="1.25.40.10:FF:000052">
    <property type="entry name" value="Aryl-hydrocarbon-interacting protein-like 1"/>
    <property type="match status" value="1"/>
</dbReference>
<evidence type="ECO:0000313" key="7">
    <source>
        <dbReference type="EMBL" id="KAF5402046.1"/>
    </source>
</evidence>
<dbReference type="GO" id="GO:0005737">
    <property type="term" value="C:cytoplasm"/>
    <property type="evidence" value="ECO:0007669"/>
    <property type="project" value="UniProtKB-SubCell"/>
</dbReference>
<evidence type="ECO:0000256" key="4">
    <source>
        <dbReference type="ARBA" id="ARBA00022803"/>
    </source>
</evidence>
<dbReference type="InterPro" id="IPR039663">
    <property type="entry name" value="AIP/AIPL1/TTC9"/>
</dbReference>
<protein>
    <submittedName>
        <fullName evidence="7">Aryl hydrocarbon receptor interacting</fullName>
    </submittedName>
</protein>
<comment type="caution">
    <text evidence="7">The sequence shown here is derived from an EMBL/GenBank/DDBJ whole genome shotgun (WGS) entry which is preliminary data.</text>
</comment>
<dbReference type="InterPro" id="IPR046357">
    <property type="entry name" value="PPIase_dom_sf"/>
</dbReference>
<evidence type="ECO:0000256" key="5">
    <source>
        <dbReference type="SAM" id="MobiDB-lite"/>
    </source>
</evidence>
<dbReference type="InterPro" id="IPR011990">
    <property type="entry name" value="TPR-like_helical_dom_sf"/>
</dbReference>
<evidence type="ECO:0000256" key="2">
    <source>
        <dbReference type="ARBA" id="ARBA00022490"/>
    </source>
</evidence>
<dbReference type="Gene3D" id="1.25.40.10">
    <property type="entry name" value="Tetratricopeptide repeat domain"/>
    <property type="match status" value="1"/>
</dbReference>
<sequence>MGVLTLNLSPVDIIYALGWHFSQMNEKPKGGTHKHVGNCCQSELLTNLSTALKQWKQADTGDPVSKLGSGAIVAKNIEKRTLHAGIGSIPPGCEAPGGGLVYPKESKFIFHYQIRKVDADRTILDDTRKYGKTMEIYSGKEFQMDFWEHCLGTMLPGEVASFTVPPERLLAFPAVNKKLRDYMLNKTGGAAKHCCGLMGFQEQGGLGYPDLDELMVKPETLEFIFQLIRVDIPGSVRKETWIMNVEEKAKLVPVLREEGNQLYVRGDNEGAAAKYREALGLLEQLTLQEKPGEPEWVELDMARVPFFVNLAQCQFRLKQFYDVINSTTEALSRDPTNVKALYRRAKAYTETWDLNLAADDLRNVAKLMPEMSEAVVSELKALELKRSEQALKERRMLAGKLSMRSSSHSTPRPDVNS</sequence>
<reference evidence="7" key="1">
    <citation type="submission" date="2019-05" db="EMBL/GenBank/DDBJ databases">
        <title>Annotation for the trematode Paragonimus heterotremus.</title>
        <authorList>
            <person name="Choi Y.-J."/>
        </authorList>
    </citation>
    <scope>NUCLEOTIDE SEQUENCE</scope>
    <source>
        <strain evidence="7">LC</strain>
    </source>
</reference>
<name>A0A8J4TID5_9TREM</name>
<dbReference type="AlphaFoldDB" id="A0A8J4TID5"/>
<dbReference type="InterPro" id="IPR019734">
    <property type="entry name" value="TPR_rpt"/>
</dbReference>
<dbReference type="Gene3D" id="3.10.50.40">
    <property type="match status" value="1"/>
</dbReference>
<evidence type="ECO:0000256" key="1">
    <source>
        <dbReference type="ARBA" id="ARBA00004496"/>
    </source>
</evidence>
<dbReference type="SUPFAM" id="SSF54534">
    <property type="entry name" value="FKBP-like"/>
    <property type="match status" value="1"/>
</dbReference>
<evidence type="ECO:0000313" key="8">
    <source>
        <dbReference type="Proteomes" id="UP000748531"/>
    </source>
</evidence>
<keyword evidence="4" id="KW-0802">TPR repeat</keyword>
<keyword evidence="8" id="KW-1185">Reference proteome</keyword>
<dbReference type="OrthoDB" id="5829758at2759"/>